<dbReference type="SUPFAM" id="SSF54211">
    <property type="entry name" value="Ribosomal protein S5 domain 2-like"/>
    <property type="match status" value="1"/>
</dbReference>
<dbReference type="HAMAP" id="MF_00246">
    <property type="entry name" value="Galactokinase"/>
    <property type="match status" value="1"/>
</dbReference>
<dbReference type="InterPro" id="IPR020568">
    <property type="entry name" value="Ribosomal_Su5_D2-typ_SF"/>
</dbReference>
<dbReference type="InterPro" id="IPR014721">
    <property type="entry name" value="Ribsml_uS5_D2-typ_fold_subgr"/>
</dbReference>
<evidence type="ECO:0000259" key="14">
    <source>
        <dbReference type="Pfam" id="PF08544"/>
    </source>
</evidence>
<feature type="domain" description="GHMP kinase N-terminal" evidence="13">
    <location>
        <begin position="91"/>
        <end position="179"/>
    </location>
</feature>
<dbReference type="InterPro" id="IPR022963">
    <property type="entry name" value="Galactokinase_bac"/>
</dbReference>
<comment type="catalytic activity">
    <reaction evidence="11">
        <text>alpha-D-galactose + ATP = alpha-D-galactose 1-phosphate + ADP + H(+)</text>
        <dbReference type="Rhea" id="RHEA:13553"/>
        <dbReference type="ChEBI" id="CHEBI:15378"/>
        <dbReference type="ChEBI" id="CHEBI:28061"/>
        <dbReference type="ChEBI" id="CHEBI:30616"/>
        <dbReference type="ChEBI" id="CHEBI:58336"/>
        <dbReference type="ChEBI" id="CHEBI:456216"/>
        <dbReference type="EC" id="2.7.1.6"/>
    </reaction>
</comment>
<dbReference type="GO" id="GO:0006012">
    <property type="term" value="P:galactose metabolic process"/>
    <property type="evidence" value="ECO:0007669"/>
    <property type="project" value="UniProtKB-UniRule"/>
</dbReference>
<evidence type="ECO:0000256" key="10">
    <source>
        <dbReference type="ARBA" id="ARBA00023277"/>
    </source>
</evidence>
<dbReference type="PROSITE" id="PS00106">
    <property type="entry name" value="GALACTOKINASE"/>
    <property type="match status" value="1"/>
</dbReference>
<comment type="subcellular location">
    <subcellularLocation>
        <location evidence="11">Cytoplasm</location>
    </subcellularLocation>
</comment>
<dbReference type="FunFam" id="3.30.230.10:FF:000017">
    <property type="entry name" value="Galactokinase"/>
    <property type="match status" value="1"/>
</dbReference>
<feature type="binding site" evidence="11">
    <location>
        <position position="127"/>
    </location>
    <ligand>
        <name>Mg(2+)</name>
        <dbReference type="ChEBI" id="CHEBI:18420"/>
    </ligand>
</feature>
<feature type="binding site" evidence="11">
    <location>
        <begin position="33"/>
        <end position="36"/>
    </location>
    <ligand>
        <name>substrate</name>
    </ligand>
</feature>
<dbReference type="AlphaFoldDB" id="A0A268NU22"/>
<dbReference type="InterPro" id="IPR036554">
    <property type="entry name" value="GHMP_kinase_C_sf"/>
</dbReference>
<evidence type="ECO:0000256" key="7">
    <source>
        <dbReference type="ARBA" id="ARBA00022840"/>
    </source>
</evidence>
<evidence type="ECO:0000259" key="15">
    <source>
        <dbReference type="Pfam" id="PF10509"/>
    </source>
</evidence>
<dbReference type="PROSITE" id="PS00627">
    <property type="entry name" value="GHMP_KINASES_ATP"/>
    <property type="match status" value="1"/>
</dbReference>
<dbReference type="EMBL" id="NPCC01000043">
    <property type="protein sequence ID" value="PAE87007.1"/>
    <property type="molecule type" value="Genomic_DNA"/>
</dbReference>
<dbReference type="EC" id="2.7.1.6" evidence="11 12"/>
<keyword evidence="8 11" id="KW-0460">Magnesium</keyword>
<comment type="caution">
    <text evidence="16">The sequence shown here is derived from an EMBL/GenBank/DDBJ whole genome shotgun (WGS) entry which is preliminary data.</text>
</comment>
<dbReference type="InterPro" id="IPR013750">
    <property type="entry name" value="GHMP_kinase_C_dom"/>
</dbReference>
<feature type="binding site" evidence="11">
    <location>
        <position position="221"/>
    </location>
    <ligand>
        <name>substrate</name>
    </ligand>
</feature>
<evidence type="ECO:0000256" key="12">
    <source>
        <dbReference type="NCBIfam" id="TIGR00131"/>
    </source>
</evidence>
<dbReference type="PANTHER" id="PTHR10457:SF7">
    <property type="entry name" value="GALACTOKINASE-RELATED"/>
    <property type="match status" value="1"/>
</dbReference>
<evidence type="ECO:0000256" key="8">
    <source>
        <dbReference type="ARBA" id="ARBA00022842"/>
    </source>
</evidence>
<protein>
    <recommendedName>
        <fullName evidence="11 12">Galactokinase</fullName>
        <ecNumber evidence="11 12">2.7.1.6</ecNumber>
    </recommendedName>
    <alternativeName>
        <fullName evidence="11">Galactose kinase</fullName>
    </alternativeName>
</protein>
<dbReference type="InterPro" id="IPR000705">
    <property type="entry name" value="Galactokinase"/>
</dbReference>
<feature type="domain" description="GHMP kinase C-terminal" evidence="14">
    <location>
        <begin position="283"/>
        <end position="363"/>
    </location>
</feature>
<dbReference type="RefSeq" id="WP_095327337.1">
    <property type="nucleotide sequence ID" value="NZ_JAUPFF010000001.1"/>
</dbReference>
<keyword evidence="2 11" id="KW-0963">Cytoplasm</keyword>
<dbReference type="PRINTS" id="PR00959">
    <property type="entry name" value="MEVGALKINASE"/>
</dbReference>
<feature type="binding site" evidence="11">
    <location>
        <begin position="121"/>
        <end position="127"/>
    </location>
    <ligand>
        <name>ATP</name>
        <dbReference type="ChEBI" id="CHEBI:30616"/>
    </ligand>
</feature>
<evidence type="ECO:0000259" key="13">
    <source>
        <dbReference type="Pfam" id="PF00288"/>
    </source>
</evidence>
<evidence type="ECO:0000313" key="16">
    <source>
        <dbReference type="EMBL" id="PAE87007.1"/>
    </source>
</evidence>
<sequence length="392" mass="42804">MNTNELAAEFETIFGSLPDQLFFAPGRVNLIGEHTDYNGGFVFPAALTMGTYLAVRRTNTNEFRLASQNFSQRVAFPNKELSYNKEDDWGNYPKGVIAYFQHHGFDLGGADLYFFGNIPNGAGLSSSASIEMVTAYMISSLTGANWDRLDLVKACQHVENNFIGVNSGIMDQFAVGMGKADHALFLQTDSLQYELVPLTLGNYDIVITNSNKRRGLADSKYNERRAECEQALADLQAAGLDIRTLSDVTPALLANHRNAFSTATVAKRASHVVSENQRVLEAVTALKAGNLRDFGQLMNESHQSLANDYEVTGLELDALYQLQHRAPGCIGTRMTGAGFGGCTVSLVQTDKIEAFQAHVKKGYESEFGFQPSFYISRAGDGVTELPLATAAD</sequence>
<evidence type="ECO:0000256" key="4">
    <source>
        <dbReference type="ARBA" id="ARBA00022723"/>
    </source>
</evidence>
<keyword evidence="5 11" id="KW-0547">Nucleotide-binding</keyword>
<evidence type="ECO:0000256" key="2">
    <source>
        <dbReference type="ARBA" id="ARBA00022490"/>
    </source>
</evidence>
<dbReference type="SUPFAM" id="SSF55060">
    <property type="entry name" value="GHMP Kinase, C-terminal domain"/>
    <property type="match status" value="1"/>
</dbReference>
<dbReference type="GO" id="GO:0005829">
    <property type="term" value="C:cytosol"/>
    <property type="evidence" value="ECO:0007669"/>
    <property type="project" value="TreeGrafter"/>
</dbReference>
<dbReference type="UniPathway" id="UPA00214"/>
<dbReference type="Proteomes" id="UP000216207">
    <property type="component" value="Unassembled WGS sequence"/>
</dbReference>
<feature type="active site" description="Proton acceptor" evidence="11">
    <location>
        <position position="171"/>
    </location>
</feature>
<dbReference type="Gene3D" id="3.30.70.890">
    <property type="entry name" value="GHMP kinase, C-terminal domain"/>
    <property type="match status" value="1"/>
</dbReference>
<dbReference type="GO" id="GO:0000287">
    <property type="term" value="F:magnesium ion binding"/>
    <property type="evidence" value="ECO:0007669"/>
    <property type="project" value="UniProtKB-UniRule"/>
</dbReference>
<dbReference type="Pfam" id="PF10509">
    <property type="entry name" value="GalKase_gal_bdg"/>
    <property type="match status" value="1"/>
</dbReference>
<dbReference type="PANTHER" id="PTHR10457">
    <property type="entry name" value="MEVALONATE KINASE/GALACTOKINASE"/>
    <property type="match status" value="1"/>
</dbReference>
<feature type="domain" description="Galactokinase N-terminal" evidence="15">
    <location>
        <begin position="8"/>
        <end position="57"/>
    </location>
</feature>
<evidence type="ECO:0000313" key="17">
    <source>
        <dbReference type="Proteomes" id="UP000216207"/>
    </source>
</evidence>
<comment type="function">
    <text evidence="11">Catalyzes the transfer of the gamma-phosphate of ATP to D-galactose to form alpha-D-galactose-1-phosphate (Gal-1-P).</text>
</comment>
<keyword evidence="9 11" id="KW-0299">Galactose metabolism</keyword>
<dbReference type="NCBIfam" id="NF003705">
    <property type="entry name" value="PRK05322.1"/>
    <property type="match status" value="1"/>
</dbReference>
<dbReference type="InterPro" id="IPR019539">
    <property type="entry name" value="GalKase_N"/>
</dbReference>
<dbReference type="Gene3D" id="3.30.230.10">
    <property type="match status" value="1"/>
</dbReference>
<dbReference type="InterPro" id="IPR019741">
    <property type="entry name" value="Galactokinase_CS"/>
</dbReference>
<dbReference type="FunFam" id="3.30.70.890:FF:000001">
    <property type="entry name" value="Galactokinase"/>
    <property type="match status" value="1"/>
</dbReference>
<dbReference type="PIRSF" id="PIRSF000530">
    <property type="entry name" value="Galactokinase"/>
    <property type="match status" value="1"/>
</dbReference>
<keyword evidence="3 11" id="KW-0808">Transferase</keyword>
<dbReference type="Pfam" id="PF08544">
    <property type="entry name" value="GHMP_kinases_C"/>
    <property type="match status" value="1"/>
</dbReference>
<feature type="site" description="Transition state stabilizer" evidence="11">
    <location>
        <position position="27"/>
    </location>
</feature>
<evidence type="ECO:0000256" key="3">
    <source>
        <dbReference type="ARBA" id="ARBA00022679"/>
    </source>
</evidence>
<dbReference type="Pfam" id="PF00288">
    <property type="entry name" value="GHMP_kinases_N"/>
    <property type="match status" value="1"/>
</dbReference>
<organism evidence="16 17">
    <name type="scientific">Shouchella clausii</name>
    <name type="common">Alkalihalobacillus clausii</name>
    <dbReference type="NCBI Taxonomy" id="79880"/>
    <lineage>
        <taxon>Bacteria</taxon>
        <taxon>Bacillati</taxon>
        <taxon>Bacillota</taxon>
        <taxon>Bacilli</taxon>
        <taxon>Bacillales</taxon>
        <taxon>Bacillaceae</taxon>
        <taxon>Shouchella</taxon>
    </lineage>
</organism>
<comment type="pathway">
    <text evidence="11">Carbohydrate metabolism; galactose metabolism.</text>
</comment>
<evidence type="ECO:0000256" key="6">
    <source>
        <dbReference type="ARBA" id="ARBA00022777"/>
    </source>
</evidence>
<accession>A0A268NU22</accession>
<keyword evidence="10 11" id="KW-0119">Carbohydrate metabolism</keyword>
<keyword evidence="6 11" id="KW-0418">Kinase</keyword>
<keyword evidence="7 11" id="KW-0067">ATP-binding</keyword>
<dbReference type="PRINTS" id="PR00473">
    <property type="entry name" value="GALCTOKINASE"/>
</dbReference>
<evidence type="ECO:0000256" key="5">
    <source>
        <dbReference type="ARBA" id="ARBA00022741"/>
    </source>
</evidence>
<dbReference type="InterPro" id="IPR006204">
    <property type="entry name" value="GHMP_kinase_N_dom"/>
</dbReference>
<comment type="similarity">
    <text evidence="1 11">Belongs to the GHMP kinase family. GalK subfamily.</text>
</comment>
<feature type="binding site" evidence="11">
    <location>
        <position position="67"/>
    </location>
    <ligand>
        <name>ATP</name>
        <dbReference type="ChEBI" id="CHEBI:30616"/>
    </ligand>
</feature>
<feature type="binding site" evidence="11">
    <location>
        <position position="159"/>
    </location>
    <ligand>
        <name>Mg(2+)</name>
        <dbReference type="ChEBI" id="CHEBI:18420"/>
    </ligand>
</feature>
<dbReference type="InterPro" id="IPR006206">
    <property type="entry name" value="Mevalonate/galactokinase"/>
</dbReference>
<keyword evidence="4 11" id="KW-0479">Metal-binding</keyword>
<evidence type="ECO:0000256" key="9">
    <source>
        <dbReference type="ARBA" id="ARBA00023144"/>
    </source>
</evidence>
<dbReference type="GO" id="GO:0005524">
    <property type="term" value="F:ATP binding"/>
    <property type="evidence" value="ECO:0007669"/>
    <property type="project" value="UniProtKB-UniRule"/>
</dbReference>
<evidence type="ECO:0000256" key="1">
    <source>
        <dbReference type="ARBA" id="ARBA00006566"/>
    </source>
</evidence>
<gene>
    <name evidence="11" type="primary">galK</name>
    <name evidence="16" type="ORF">CHH72_20395</name>
</gene>
<dbReference type="NCBIfam" id="TIGR00131">
    <property type="entry name" value="gal_kin"/>
    <property type="match status" value="1"/>
</dbReference>
<evidence type="ECO:0000256" key="11">
    <source>
        <dbReference type="HAMAP-Rule" id="MF_00246"/>
    </source>
</evidence>
<dbReference type="GO" id="GO:0004335">
    <property type="term" value="F:galactokinase activity"/>
    <property type="evidence" value="ECO:0007669"/>
    <property type="project" value="UniProtKB-UniRule"/>
</dbReference>
<dbReference type="InterPro" id="IPR006203">
    <property type="entry name" value="GHMP_knse_ATP-bd_CS"/>
</dbReference>
<reference evidence="16 17" key="1">
    <citation type="submission" date="2017-07" db="EMBL/GenBank/DDBJ databases">
        <title>Isolation and whole genome analysis of endospore-forming bacteria from heroin.</title>
        <authorList>
            <person name="Kalinowski J."/>
            <person name="Ahrens B."/>
            <person name="Al-Dilaimi A."/>
            <person name="Winkler A."/>
            <person name="Wibberg D."/>
            <person name="Schleenbecker U."/>
            <person name="Ruckert C."/>
            <person name="Wolfel R."/>
            <person name="Grass G."/>
        </authorList>
    </citation>
    <scope>NUCLEOTIDE SEQUENCE [LARGE SCALE GENOMIC DNA]</scope>
    <source>
        <strain evidence="16 17">7539</strain>
    </source>
</reference>
<name>A0A268NU22_SHOCL</name>
<proteinExistence type="inferred from homology"/>